<dbReference type="GO" id="GO:0097320">
    <property type="term" value="P:plasma membrane tubulation"/>
    <property type="evidence" value="ECO:0007669"/>
    <property type="project" value="TreeGrafter"/>
</dbReference>
<dbReference type="SMART" id="SM00721">
    <property type="entry name" value="BAR"/>
    <property type="match status" value="1"/>
</dbReference>
<dbReference type="GO" id="GO:0006897">
    <property type="term" value="P:endocytosis"/>
    <property type="evidence" value="ECO:0007669"/>
    <property type="project" value="InterPro"/>
</dbReference>
<gene>
    <name evidence="6" type="ORF">DASC09_034110</name>
</gene>
<keyword evidence="2" id="KW-0963">Cytoplasm</keyword>
<dbReference type="GO" id="GO:0030479">
    <property type="term" value="C:actin cortical patch"/>
    <property type="evidence" value="ECO:0007669"/>
    <property type="project" value="TreeGrafter"/>
</dbReference>
<feature type="domain" description="BAR" evidence="5">
    <location>
        <begin position="17"/>
        <end position="246"/>
    </location>
</feature>
<evidence type="ECO:0000256" key="4">
    <source>
        <dbReference type="SAM" id="Coils"/>
    </source>
</evidence>
<dbReference type="Pfam" id="PF03114">
    <property type="entry name" value="BAR"/>
    <property type="match status" value="1"/>
</dbReference>
<evidence type="ECO:0000313" key="7">
    <source>
        <dbReference type="Proteomes" id="UP001360560"/>
    </source>
</evidence>
<dbReference type="InterPro" id="IPR027267">
    <property type="entry name" value="AH/BAR_dom_sf"/>
</dbReference>
<dbReference type="EMBL" id="BTFZ01000011">
    <property type="protein sequence ID" value="GMM36086.1"/>
    <property type="molecule type" value="Genomic_DNA"/>
</dbReference>
<keyword evidence="4" id="KW-0175">Coiled coil</keyword>
<comment type="subcellular location">
    <subcellularLocation>
        <location evidence="1">Cytoplasm</location>
        <location evidence="1">Cytoskeleton</location>
    </subcellularLocation>
</comment>
<dbReference type="GO" id="GO:0051666">
    <property type="term" value="P:actin cortical patch localization"/>
    <property type="evidence" value="ECO:0007669"/>
    <property type="project" value="InterPro"/>
</dbReference>
<protein>
    <recommendedName>
        <fullName evidence="5">BAR domain-containing protein</fullName>
    </recommendedName>
</protein>
<evidence type="ECO:0000256" key="2">
    <source>
        <dbReference type="ARBA" id="ARBA00022490"/>
    </source>
</evidence>
<dbReference type="GO" id="GO:0008289">
    <property type="term" value="F:lipid binding"/>
    <property type="evidence" value="ECO:0007669"/>
    <property type="project" value="TreeGrafter"/>
</dbReference>
<name>A0AAV5QN04_9ASCO</name>
<dbReference type="GeneID" id="90074061"/>
<dbReference type="PANTHER" id="PTHR47174">
    <property type="entry name" value="BRIDGING INTEGRATOR 3"/>
    <property type="match status" value="1"/>
</dbReference>
<keyword evidence="3" id="KW-0206">Cytoskeleton</keyword>
<dbReference type="Gene3D" id="1.20.1270.60">
    <property type="entry name" value="Arfaptin homology (AH) domain/BAR domain"/>
    <property type="match status" value="1"/>
</dbReference>
<dbReference type="PANTHER" id="PTHR47174:SF3">
    <property type="entry name" value="BRIDGING INTEGRATOR 3"/>
    <property type="match status" value="1"/>
</dbReference>
<keyword evidence="7" id="KW-1185">Reference proteome</keyword>
<dbReference type="InterPro" id="IPR004148">
    <property type="entry name" value="BAR_dom"/>
</dbReference>
<dbReference type="GO" id="GO:1990528">
    <property type="term" value="C:Rvs161p-Rvs167p complex"/>
    <property type="evidence" value="ECO:0007669"/>
    <property type="project" value="TreeGrafter"/>
</dbReference>
<dbReference type="InterPro" id="IPR046982">
    <property type="entry name" value="BIN3/RVS161-like"/>
</dbReference>
<sequence length="275" mass="31976">MSWAGFRKAINRGGTQVLMRAGYIDTTIDPKYDGYKQTYRALEKEAVKLQKHTKGYLDCMRQINTSQSNIVETLDSLHDDEPSATITEYLQVIHTLSSSFAVFDNAYRESVHQPIVQFNNYFRDINQAMSARNQKKLDYDIIKNKVKRLEDKKEGNSRHMLYKANVNIDDQLRRFEKELSMTQSAYETLNNQLKNELPKLIELRKIYIETSFEAFVKLQMDFCNQNYISLNEIQNVMDKDSRHDYATGKVGDKVDDVLIRMNQLNITCNNAALAL</sequence>
<dbReference type="PROSITE" id="PS51021">
    <property type="entry name" value="BAR"/>
    <property type="match status" value="1"/>
</dbReference>
<accession>A0AAV5QN04</accession>
<evidence type="ECO:0000313" key="6">
    <source>
        <dbReference type="EMBL" id="GMM36086.1"/>
    </source>
</evidence>
<dbReference type="GO" id="GO:0031097">
    <property type="term" value="C:medial cortex"/>
    <property type="evidence" value="ECO:0007669"/>
    <property type="project" value="TreeGrafter"/>
</dbReference>
<dbReference type="Proteomes" id="UP001360560">
    <property type="component" value="Unassembled WGS sequence"/>
</dbReference>
<evidence type="ECO:0000256" key="1">
    <source>
        <dbReference type="ARBA" id="ARBA00004245"/>
    </source>
</evidence>
<feature type="coiled-coil region" evidence="4">
    <location>
        <begin position="132"/>
        <end position="192"/>
    </location>
</feature>
<dbReference type="GO" id="GO:0043332">
    <property type="term" value="C:mating projection tip"/>
    <property type="evidence" value="ECO:0007669"/>
    <property type="project" value="TreeGrafter"/>
</dbReference>
<evidence type="ECO:0000256" key="3">
    <source>
        <dbReference type="ARBA" id="ARBA00023212"/>
    </source>
</evidence>
<proteinExistence type="predicted"/>
<dbReference type="AlphaFoldDB" id="A0AAV5QN04"/>
<evidence type="ECO:0000259" key="5">
    <source>
        <dbReference type="PROSITE" id="PS51021"/>
    </source>
</evidence>
<reference evidence="6 7" key="1">
    <citation type="journal article" date="2023" name="Elife">
        <title>Identification of key yeast species and microbe-microbe interactions impacting larval growth of Drosophila in the wild.</title>
        <authorList>
            <person name="Mure A."/>
            <person name="Sugiura Y."/>
            <person name="Maeda R."/>
            <person name="Honda K."/>
            <person name="Sakurai N."/>
            <person name="Takahashi Y."/>
            <person name="Watada M."/>
            <person name="Katoh T."/>
            <person name="Gotoh A."/>
            <person name="Gotoh Y."/>
            <person name="Taniguchi I."/>
            <person name="Nakamura K."/>
            <person name="Hayashi T."/>
            <person name="Katayama T."/>
            <person name="Uemura T."/>
            <person name="Hattori Y."/>
        </authorList>
    </citation>
    <scope>NUCLEOTIDE SEQUENCE [LARGE SCALE GENOMIC DNA]</scope>
    <source>
        <strain evidence="6 7">SC-9</strain>
    </source>
</reference>
<comment type="caution">
    <text evidence="6">The sequence shown here is derived from an EMBL/GenBank/DDBJ whole genome shotgun (WGS) entry which is preliminary data.</text>
</comment>
<organism evidence="6 7">
    <name type="scientific">Saccharomycopsis crataegensis</name>
    <dbReference type="NCBI Taxonomy" id="43959"/>
    <lineage>
        <taxon>Eukaryota</taxon>
        <taxon>Fungi</taxon>
        <taxon>Dikarya</taxon>
        <taxon>Ascomycota</taxon>
        <taxon>Saccharomycotina</taxon>
        <taxon>Saccharomycetes</taxon>
        <taxon>Saccharomycopsidaceae</taxon>
        <taxon>Saccharomycopsis</taxon>
    </lineage>
</organism>
<dbReference type="SUPFAM" id="SSF103657">
    <property type="entry name" value="BAR/IMD domain-like"/>
    <property type="match status" value="1"/>
</dbReference>
<dbReference type="RefSeq" id="XP_064853082.1">
    <property type="nucleotide sequence ID" value="XM_064997010.1"/>
</dbReference>